<dbReference type="AlphaFoldDB" id="A0A1G4U5Z9"/>
<protein>
    <submittedName>
        <fullName evidence="1">Uncharacterized protein</fullName>
    </submittedName>
</protein>
<organism evidence="1 2">
    <name type="scientific">Rhizobium mongolense subsp. loessense</name>
    <dbReference type="NCBI Taxonomy" id="158890"/>
    <lineage>
        <taxon>Bacteria</taxon>
        <taxon>Pseudomonadati</taxon>
        <taxon>Pseudomonadota</taxon>
        <taxon>Alphaproteobacteria</taxon>
        <taxon>Hyphomicrobiales</taxon>
        <taxon>Rhizobiaceae</taxon>
        <taxon>Rhizobium/Agrobacterium group</taxon>
        <taxon>Rhizobium</taxon>
    </lineage>
</organism>
<evidence type="ECO:0000313" key="1">
    <source>
        <dbReference type="EMBL" id="SCW89054.1"/>
    </source>
</evidence>
<sequence length="125" mass="14008">MTSRSGITNKAIGSNRVADPACRHSEILMQHSFALACRIVDAVPFIGCKFDERQERAWPRSGVYTDDGVPIDGTPHEIFELCELLASYIRSGESFDIFEIFHKIARLDRLIDWTQGAVITNDAAH</sequence>
<reference evidence="1 2" key="1">
    <citation type="submission" date="2016-10" db="EMBL/GenBank/DDBJ databases">
        <authorList>
            <person name="de Groot N.N."/>
        </authorList>
    </citation>
    <scope>NUCLEOTIDE SEQUENCE [LARGE SCALE GENOMIC DNA]</scope>
    <source>
        <strain evidence="1 2">CGMCC 1.3401</strain>
    </source>
</reference>
<dbReference type="EMBL" id="FMTM01000018">
    <property type="protein sequence ID" value="SCW89054.1"/>
    <property type="molecule type" value="Genomic_DNA"/>
</dbReference>
<gene>
    <name evidence="1" type="ORF">SAMN02927900_06205</name>
</gene>
<name>A0A1G4U5Z9_9HYPH</name>
<evidence type="ECO:0000313" key="2">
    <source>
        <dbReference type="Proteomes" id="UP000199542"/>
    </source>
</evidence>
<dbReference type="Proteomes" id="UP000199542">
    <property type="component" value="Unassembled WGS sequence"/>
</dbReference>
<proteinExistence type="predicted"/>
<accession>A0A1G4U5Z9</accession>